<dbReference type="RefSeq" id="WP_072581510.1">
    <property type="nucleotide sequence ID" value="NZ_CP016020.1"/>
</dbReference>
<feature type="transmembrane region" description="Helical" evidence="1">
    <location>
        <begin position="116"/>
        <end position="143"/>
    </location>
</feature>
<accession>A0A1L3MWK7</accession>
<keyword evidence="3" id="KW-1185">Reference proteome</keyword>
<dbReference type="STRING" id="1547283.A9C19_19605"/>
<dbReference type="EMBL" id="CP016020">
    <property type="protein sequence ID" value="APH06715.1"/>
    <property type="molecule type" value="Genomic_DNA"/>
</dbReference>
<feature type="transmembrane region" description="Helical" evidence="1">
    <location>
        <begin position="6"/>
        <end position="27"/>
    </location>
</feature>
<reference evidence="2 3" key="1">
    <citation type="journal article" date="2016" name="Sci. Rep.">
        <title>Complete genome sequence and transcriptomic analysis of a novel marine strain Bacillus weihaiensis reveals the mechanism of brown algae degradation.</title>
        <authorList>
            <person name="Zhu Y."/>
            <person name="Chen P."/>
            <person name="Bao Y."/>
            <person name="Men Y."/>
            <person name="Zeng Y."/>
            <person name="Yang J."/>
            <person name="Sun J."/>
            <person name="Sun Y."/>
        </authorList>
    </citation>
    <scope>NUCLEOTIDE SEQUENCE [LARGE SCALE GENOMIC DNA]</scope>
    <source>
        <strain evidence="2 3">Alg07</strain>
    </source>
</reference>
<keyword evidence="1" id="KW-1133">Transmembrane helix</keyword>
<name>A0A1L3MWK7_9BACI</name>
<dbReference type="Proteomes" id="UP000181936">
    <property type="component" value="Chromosome"/>
</dbReference>
<keyword evidence="1" id="KW-0812">Transmembrane</keyword>
<sequence length="211" mass="24871">MSLTTQFYTMLAMFGMGSFMGAGLDTYGRFLKRPLRARWVVFINDLMFWIVQGLILFYVLLLVNEGELRVYIFLAVLCGYAAYQSLLKSVYLHILDRMIQMSIRVYRLVIRLGQLVVIRPIVGLVQLLIVFLLGIVKILWSIVKWAFQFIYSLAKIILAPVRFILRLLWKLVPRVIRNNFVSNIQKLAGILRRIKNKTNKVKQWWNRIRKK</sequence>
<feature type="transmembrane region" description="Helical" evidence="1">
    <location>
        <begin position="70"/>
        <end position="95"/>
    </location>
</feature>
<dbReference type="KEGG" id="bwh:A9C19_19605"/>
<dbReference type="OrthoDB" id="1653819at2"/>
<feature type="transmembrane region" description="Helical" evidence="1">
    <location>
        <begin position="39"/>
        <end position="64"/>
    </location>
</feature>
<proteinExistence type="predicted"/>
<evidence type="ECO:0000256" key="1">
    <source>
        <dbReference type="SAM" id="Phobius"/>
    </source>
</evidence>
<organism evidence="2 3">
    <name type="scientific">Bacillus weihaiensis</name>
    <dbReference type="NCBI Taxonomy" id="1547283"/>
    <lineage>
        <taxon>Bacteria</taxon>
        <taxon>Bacillati</taxon>
        <taxon>Bacillota</taxon>
        <taxon>Bacilli</taxon>
        <taxon>Bacillales</taxon>
        <taxon>Bacillaceae</taxon>
        <taxon>Bacillus</taxon>
    </lineage>
</organism>
<feature type="transmembrane region" description="Helical" evidence="1">
    <location>
        <begin position="149"/>
        <end position="169"/>
    </location>
</feature>
<gene>
    <name evidence="2" type="ORF">A9C19_19605</name>
</gene>
<dbReference type="AlphaFoldDB" id="A0A1L3MWK7"/>
<evidence type="ECO:0000313" key="3">
    <source>
        <dbReference type="Proteomes" id="UP000181936"/>
    </source>
</evidence>
<evidence type="ECO:0000313" key="2">
    <source>
        <dbReference type="EMBL" id="APH06715.1"/>
    </source>
</evidence>
<dbReference type="InterPro" id="IPR019074">
    <property type="entry name" value="YabQ"/>
</dbReference>
<protein>
    <submittedName>
        <fullName evidence="2">Spore cortex biosynthesis protein YabQ</fullName>
    </submittedName>
</protein>
<keyword evidence="1" id="KW-0472">Membrane</keyword>
<dbReference type="NCBIfam" id="TIGR02893">
    <property type="entry name" value="spore_yabQ"/>
    <property type="match status" value="1"/>
</dbReference>
<dbReference type="Pfam" id="PF09578">
    <property type="entry name" value="Spore_YabQ"/>
    <property type="match status" value="1"/>
</dbReference>